<feature type="compositionally biased region" description="Polar residues" evidence="2">
    <location>
        <begin position="1"/>
        <end position="12"/>
    </location>
</feature>
<organism evidence="3 4">
    <name type="scientific">Candolleomyces aberdarensis</name>
    <dbReference type="NCBI Taxonomy" id="2316362"/>
    <lineage>
        <taxon>Eukaryota</taxon>
        <taxon>Fungi</taxon>
        <taxon>Dikarya</taxon>
        <taxon>Basidiomycota</taxon>
        <taxon>Agaricomycotina</taxon>
        <taxon>Agaricomycetes</taxon>
        <taxon>Agaricomycetidae</taxon>
        <taxon>Agaricales</taxon>
        <taxon>Agaricineae</taxon>
        <taxon>Psathyrellaceae</taxon>
        <taxon>Candolleomyces</taxon>
    </lineage>
</organism>
<feature type="compositionally biased region" description="Low complexity" evidence="2">
    <location>
        <begin position="482"/>
        <end position="491"/>
    </location>
</feature>
<feature type="coiled-coil region" evidence="1">
    <location>
        <begin position="386"/>
        <end position="413"/>
    </location>
</feature>
<keyword evidence="4" id="KW-1185">Reference proteome</keyword>
<dbReference type="OrthoDB" id="3271284at2759"/>
<feature type="region of interest" description="Disordered" evidence="2">
    <location>
        <begin position="439"/>
        <end position="581"/>
    </location>
</feature>
<evidence type="ECO:0000256" key="1">
    <source>
        <dbReference type="SAM" id="Coils"/>
    </source>
</evidence>
<dbReference type="EMBL" id="SDEE01000246">
    <property type="protein sequence ID" value="RXW18720.1"/>
    <property type="molecule type" value="Genomic_DNA"/>
</dbReference>
<reference evidence="3 4" key="1">
    <citation type="submission" date="2019-01" db="EMBL/GenBank/DDBJ databases">
        <title>Draft genome sequence of Psathyrella aberdarensis IHI B618.</title>
        <authorList>
            <person name="Buettner E."/>
            <person name="Kellner H."/>
        </authorList>
    </citation>
    <scope>NUCLEOTIDE SEQUENCE [LARGE SCALE GENOMIC DNA]</scope>
    <source>
        <strain evidence="3 4">IHI B618</strain>
    </source>
</reference>
<keyword evidence="1" id="KW-0175">Coiled coil</keyword>
<protein>
    <submittedName>
        <fullName evidence="3">Uncharacterized protein</fullName>
    </submittedName>
</protein>
<feature type="compositionally biased region" description="Basic and acidic residues" evidence="2">
    <location>
        <begin position="130"/>
        <end position="162"/>
    </location>
</feature>
<name>A0A4Q2DFX2_9AGAR</name>
<evidence type="ECO:0000313" key="3">
    <source>
        <dbReference type="EMBL" id="RXW18720.1"/>
    </source>
</evidence>
<feature type="compositionally biased region" description="Low complexity" evidence="2">
    <location>
        <begin position="79"/>
        <end position="89"/>
    </location>
</feature>
<dbReference type="AlphaFoldDB" id="A0A4Q2DFX2"/>
<accession>A0A4Q2DFX2</accession>
<gene>
    <name evidence="3" type="ORF">EST38_g7139</name>
</gene>
<proteinExistence type="predicted"/>
<feature type="compositionally biased region" description="Polar residues" evidence="2">
    <location>
        <begin position="505"/>
        <end position="520"/>
    </location>
</feature>
<comment type="caution">
    <text evidence="3">The sequence shown here is derived from an EMBL/GenBank/DDBJ whole genome shotgun (WGS) entry which is preliminary data.</text>
</comment>
<feature type="compositionally biased region" description="Polar residues" evidence="2">
    <location>
        <begin position="23"/>
        <end position="33"/>
    </location>
</feature>
<dbReference type="STRING" id="2316362.A0A4Q2DFX2"/>
<dbReference type="Proteomes" id="UP000290288">
    <property type="component" value="Unassembled WGS sequence"/>
</dbReference>
<feature type="compositionally biased region" description="Low complexity" evidence="2">
    <location>
        <begin position="178"/>
        <end position="200"/>
    </location>
</feature>
<feature type="region of interest" description="Disordered" evidence="2">
    <location>
        <begin position="662"/>
        <end position="778"/>
    </location>
</feature>
<sequence>MSRASTLLNRPSNAPMGPRTRNRSSNMPATSSFIMPLSPPSGPASNSLTASNLYLPEFGPVATVPESAPLTPISEAEPKPSALSSSPLPVEEPLPAPTIPEESEEPPDAVNQDARHTAEEPVQEQLVENVEERQVEERQVEERQVEDGPEERAQEPDRETKEVPSYGENEELTPVAKTPSSITLSLPSPHSAPSRTPSSSTVRTIAPSPKLTPPPPIRFESEPVQWKGMTLDAALWTFDSKELQAIVSRAIRSSAIESYIRLLTIECLDNTLPAELERLQSSKTITQAKYRFLVHRRTMQLQALLSSSLSPSNPKDSNEEGLLTNTKLVVQLSETVAECDLVMQELLKITDQIAQVQKLLDNHWASALAIALRKLNGSFGRRSSDLASAKQKIAQLEAALEEAWDQAEKMAREIDDIDGFSDDDEAIIETAEKVSVSLARATSPSPGPDSIPLTSLVLDGKSGSDTRGPPPPLNLIYQSPLSGVSKSKGSSRGNQTPTDMADSVSIKSARSTKSAKSYRSTVGREPTRSATVSAARTRSYRASQSSLRLPAGVSRKQSNPSRPRTPYDKEEQLPPVPTLPIHFTPGAVMNVPSANASSTLLHETNVDANAPSSFNHHRRRTSLDSACGTYGHRTPIPWNSAMDDMYLESTKKESASFGLGRSLRPDSGIQTISRVPPPVPPKVVPMEQYAARPRPKAPGKERAQKDGPGGIPSIWMNVDAPKTTTERVEPLVRGNSKGKTYQRLRTLTKRYSLPFPIFASRSTSSNGSEPRPTSHRSG</sequence>
<evidence type="ECO:0000313" key="4">
    <source>
        <dbReference type="Proteomes" id="UP000290288"/>
    </source>
</evidence>
<feature type="compositionally biased region" description="Polar residues" evidence="2">
    <location>
        <begin position="528"/>
        <end position="547"/>
    </location>
</feature>
<evidence type="ECO:0000256" key="2">
    <source>
        <dbReference type="SAM" id="MobiDB-lite"/>
    </source>
</evidence>
<feature type="region of interest" description="Disordered" evidence="2">
    <location>
        <begin position="1"/>
        <end position="218"/>
    </location>
</feature>
<feature type="compositionally biased region" description="Polar residues" evidence="2">
    <location>
        <begin position="43"/>
        <end position="52"/>
    </location>
</feature>